<name>A0A2T3HNH8_9SPHI</name>
<sequence>MNPTVAIPLRKETLNAILAGRPDRIALLQTDLQTYPAQLADLVNAYLEERYRMTGGPGLLIDFTEKLRGTVLVNFRASQYNACDGIELTIHDDRRLQFEVDTIKATLRISGDPVPERSTFEEF</sequence>
<dbReference type="AlphaFoldDB" id="A0A2T3HNH8"/>
<dbReference type="EMBL" id="PYLS01000004">
    <property type="protein sequence ID" value="PST83941.1"/>
    <property type="molecule type" value="Genomic_DNA"/>
</dbReference>
<accession>A0A2T3HNH8</accession>
<evidence type="ECO:0000313" key="2">
    <source>
        <dbReference type="Proteomes" id="UP000240912"/>
    </source>
</evidence>
<reference evidence="1 2" key="1">
    <citation type="submission" date="2018-03" db="EMBL/GenBank/DDBJ databases">
        <authorList>
            <person name="Keele B.F."/>
        </authorList>
    </citation>
    <scope>NUCLEOTIDE SEQUENCE [LARGE SCALE GENOMIC DNA]</scope>
    <source>
        <strain evidence="1 2">YL28-9</strain>
    </source>
</reference>
<dbReference type="OrthoDB" id="9857391at2"/>
<protein>
    <submittedName>
        <fullName evidence="1">Uncharacterized protein</fullName>
    </submittedName>
</protein>
<organism evidence="1 2">
    <name type="scientific">Pedobacter yulinensis</name>
    <dbReference type="NCBI Taxonomy" id="2126353"/>
    <lineage>
        <taxon>Bacteria</taxon>
        <taxon>Pseudomonadati</taxon>
        <taxon>Bacteroidota</taxon>
        <taxon>Sphingobacteriia</taxon>
        <taxon>Sphingobacteriales</taxon>
        <taxon>Sphingobacteriaceae</taxon>
        <taxon>Pedobacter</taxon>
    </lineage>
</organism>
<keyword evidence="2" id="KW-1185">Reference proteome</keyword>
<dbReference type="RefSeq" id="WP_107213871.1">
    <property type="nucleotide sequence ID" value="NZ_KZ686268.1"/>
</dbReference>
<comment type="caution">
    <text evidence="1">The sequence shown here is derived from an EMBL/GenBank/DDBJ whole genome shotgun (WGS) entry which is preliminary data.</text>
</comment>
<proteinExistence type="predicted"/>
<gene>
    <name evidence="1" type="ORF">C7T94_04140</name>
</gene>
<evidence type="ECO:0000313" key="1">
    <source>
        <dbReference type="EMBL" id="PST83941.1"/>
    </source>
</evidence>
<dbReference type="Proteomes" id="UP000240912">
    <property type="component" value="Unassembled WGS sequence"/>
</dbReference>